<evidence type="ECO:0000313" key="2">
    <source>
        <dbReference type="Proteomes" id="UP001465976"/>
    </source>
</evidence>
<dbReference type="Proteomes" id="UP001465976">
    <property type="component" value="Unassembled WGS sequence"/>
</dbReference>
<sequence length="225" mass="25696">MSSLTPKKSTSAIALTPKKPSLKELAFDPYPLPNDAQAIENSSRVYHALISALEGMFDVQDEVKEVANMLTSEHQHRIDSGFTFISKERREQLQNDFLRRRYEGPMSGRVEDNLISRAHNVRVDSVYRRVRRLEAVGESIRKARVNLRLIRHHIRVYDKHIPAACKSGGTPGCCWEEGGETLWDHELRASVEEDEDMTEYMHKKFFTSVEEKAETDQGSSSSDDS</sequence>
<name>A0ABR3EWG3_9AGAR</name>
<reference evidence="1 2" key="1">
    <citation type="submission" date="2024-02" db="EMBL/GenBank/DDBJ databases">
        <title>A draft genome for the cacao thread blight pathogen Marasmius crinis-equi.</title>
        <authorList>
            <person name="Cohen S.P."/>
            <person name="Baruah I.K."/>
            <person name="Amoako-Attah I."/>
            <person name="Bukari Y."/>
            <person name="Meinhardt L.W."/>
            <person name="Bailey B.A."/>
        </authorList>
    </citation>
    <scope>NUCLEOTIDE SEQUENCE [LARGE SCALE GENOMIC DNA]</scope>
    <source>
        <strain evidence="1 2">GH-76</strain>
    </source>
</reference>
<keyword evidence="2" id="KW-1185">Reference proteome</keyword>
<proteinExistence type="predicted"/>
<dbReference type="EMBL" id="JBAHYK010001639">
    <property type="protein sequence ID" value="KAL0567241.1"/>
    <property type="molecule type" value="Genomic_DNA"/>
</dbReference>
<gene>
    <name evidence="1" type="ORF">V5O48_014756</name>
</gene>
<evidence type="ECO:0000313" key="1">
    <source>
        <dbReference type="EMBL" id="KAL0567241.1"/>
    </source>
</evidence>
<protein>
    <submittedName>
        <fullName evidence="1">Uncharacterized protein</fullName>
    </submittedName>
</protein>
<comment type="caution">
    <text evidence="1">The sequence shown here is derived from an EMBL/GenBank/DDBJ whole genome shotgun (WGS) entry which is preliminary data.</text>
</comment>
<organism evidence="1 2">
    <name type="scientific">Marasmius crinis-equi</name>
    <dbReference type="NCBI Taxonomy" id="585013"/>
    <lineage>
        <taxon>Eukaryota</taxon>
        <taxon>Fungi</taxon>
        <taxon>Dikarya</taxon>
        <taxon>Basidiomycota</taxon>
        <taxon>Agaricomycotina</taxon>
        <taxon>Agaricomycetes</taxon>
        <taxon>Agaricomycetidae</taxon>
        <taxon>Agaricales</taxon>
        <taxon>Marasmiineae</taxon>
        <taxon>Marasmiaceae</taxon>
        <taxon>Marasmius</taxon>
    </lineage>
</organism>
<accession>A0ABR3EWG3</accession>